<comment type="caution">
    <text evidence="8">The sequence shown here is derived from an EMBL/GenBank/DDBJ whole genome shotgun (WGS) entry which is preliminary data.</text>
</comment>
<evidence type="ECO:0000313" key="8">
    <source>
        <dbReference type="EMBL" id="CAH0369458.1"/>
    </source>
</evidence>
<dbReference type="Pfam" id="PF03601">
    <property type="entry name" value="Cons_hypoth698"/>
    <property type="match status" value="1"/>
</dbReference>
<protein>
    <submittedName>
        <fullName evidence="8">Uncharacterized protein</fullName>
    </submittedName>
</protein>
<comment type="similarity">
    <text evidence="2">Belongs to the UPF0324 family.</text>
</comment>
<evidence type="ECO:0000313" key="9">
    <source>
        <dbReference type="Proteomes" id="UP000789595"/>
    </source>
</evidence>
<keyword evidence="3" id="KW-1003">Cell membrane</keyword>
<evidence type="ECO:0000256" key="4">
    <source>
        <dbReference type="ARBA" id="ARBA00022692"/>
    </source>
</evidence>
<proteinExistence type="inferred from homology"/>
<keyword evidence="5 7" id="KW-1133">Transmembrane helix</keyword>
<evidence type="ECO:0000256" key="1">
    <source>
        <dbReference type="ARBA" id="ARBA00004651"/>
    </source>
</evidence>
<name>A0A8J2SB77_9STRA</name>
<dbReference type="InterPro" id="IPR018383">
    <property type="entry name" value="UPF0324_pro"/>
</dbReference>
<feature type="transmembrane region" description="Helical" evidence="7">
    <location>
        <begin position="153"/>
        <end position="171"/>
    </location>
</feature>
<evidence type="ECO:0000256" key="2">
    <source>
        <dbReference type="ARBA" id="ARBA00007977"/>
    </source>
</evidence>
<reference evidence="8" key="1">
    <citation type="submission" date="2021-11" db="EMBL/GenBank/DDBJ databases">
        <authorList>
            <consortium name="Genoscope - CEA"/>
            <person name="William W."/>
        </authorList>
    </citation>
    <scope>NUCLEOTIDE SEQUENCE</scope>
</reference>
<dbReference type="Proteomes" id="UP000789595">
    <property type="component" value="Unassembled WGS sequence"/>
</dbReference>
<dbReference type="OrthoDB" id="2134320at2759"/>
<keyword evidence="9" id="KW-1185">Reference proteome</keyword>
<gene>
    <name evidence="8" type="ORF">PECAL_2P25810</name>
</gene>
<feature type="transmembrane region" description="Helical" evidence="7">
    <location>
        <begin position="126"/>
        <end position="147"/>
    </location>
</feature>
<dbReference type="PANTHER" id="PTHR30106:SF2">
    <property type="entry name" value="UPF0324 INNER MEMBRANE PROTEIN YEIH"/>
    <property type="match status" value="1"/>
</dbReference>
<keyword evidence="4 7" id="KW-0812">Transmembrane</keyword>
<evidence type="ECO:0000256" key="7">
    <source>
        <dbReference type="SAM" id="Phobius"/>
    </source>
</evidence>
<organism evidence="8 9">
    <name type="scientific">Pelagomonas calceolata</name>
    <dbReference type="NCBI Taxonomy" id="35677"/>
    <lineage>
        <taxon>Eukaryota</taxon>
        <taxon>Sar</taxon>
        <taxon>Stramenopiles</taxon>
        <taxon>Ochrophyta</taxon>
        <taxon>Pelagophyceae</taxon>
        <taxon>Pelagomonadales</taxon>
        <taxon>Pelagomonadaceae</taxon>
        <taxon>Pelagomonas</taxon>
    </lineage>
</organism>
<dbReference type="AlphaFoldDB" id="A0A8J2SB77"/>
<feature type="transmembrane region" description="Helical" evidence="7">
    <location>
        <begin position="91"/>
        <end position="114"/>
    </location>
</feature>
<evidence type="ECO:0000256" key="3">
    <source>
        <dbReference type="ARBA" id="ARBA00022475"/>
    </source>
</evidence>
<dbReference type="EMBL" id="CAKKNE010000002">
    <property type="protein sequence ID" value="CAH0369458.1"/>
    <property type="molecule type" value="Genomic_DNA"/>
</dbReference>
<sequence length="352" mass="34417">MLATLAKRGPGLGAAVATAAGGVAVATQMPESLHISGIPCSLVLGAVANNLAPANIRQALQPGVKFATTTVLRAGIVAVGAKLSATQVLALGWTTVPAACASVGAGLVAIPLLAKGAGLPPRLGALLAAGTSICGVTAIGATAPAIAATQAEVAVAVANVVAYGIAGMLAYPHVARHLFPHEDSKNIGLFLGLAVHDTAQVMGCAASYAQTYMDEAVVAAAAVAKLTRNCFLAGVVPLMAARHGATAGIATKAAFPTFVLGFVGAAGVRTAGDVYFVGDDATRWKEGANFVGGALGTKCLLATGLAGVGLSVDASAFRSAGVRPFLVGGAGAAIVGGVGLASAQLLSRLRPE</sequence>
<keyword evidence="6 7" id="KW-0472">Membrane</keyword>
<evidence type="ECO:0000256" key="5">
    <source>
        <dbReference type="ARBA" id="ARBA00022989"/>
    </source>
</evidence>
<accession>A0A8J2SB77</accession>
<feature type="transmembrane region" description="Helical" evidence="7">
    <location>
        <begin position="325"/>
        <end position="346"/>
    </location>
</feature>
<evidence type="ECO:0000256" key="6">
    <source>
        <dbReference type="ARBA" id="ARBA00023136"/>
    </source>
</evidence>
<dbReference type="GO" id="GO:0005886">
    <property type="term" value="C:plasma membrane"/>
    <property type="evidence" value="ECO:0007669"/>
    <property type="project" value="UniProtKB-SubCell"/>
</dbReference>
<comment type="subcellular location">
    <subcellularLocation>
        <location evidence="1">Cell membrane</location>
        <topology evidence="1">Multi-pass membrane protein</topology>
    </subcellularLocation>
</comment>
<dbReference type="PANTHER" id="PTHR30106">
    <property type="entry name" value="INNER MEMBRANE PROTEIN YEIH-RELATED"/>
    <property type="match status" value="1"/>
</dbReference>